<name>A0A8S3U8E9_MYTED</name>
<accession>A0A8S3U8E9</accession>
<keyword evidence="3" id="KW-1185">Reference proteome</keyword>
<protein>
    <submittedName>
        <fullName evidence="2">Uncharacterized protein</fullName>
    </submittedName>
</protein>
<feature type="region of interest" description="Disordered" evidence="1">
    <location>
        <begin position="340"/>
        <end position="363"/>
    </location>
</feature>
<reference evidence="2" key="1">
    <citation type="submission" date="2021-03" db="EMBL/GenBank/DDBJ databases">
        <authorList>
            <person name="Bekaert M."/>
        </authorList>
    </citation>
    <scope>NUCLEOTIDE SEQUENCE</scope>
</reference>
<dbReference type="AlphaFoldDB" id="A0A8S3U8E9"/>
<evidence type="ECO:0000256" key="1">
    <source>
        <dbReference type="SAM" id="MobiDB-lite"/>
    </source>
</evidence>
<dbReference type="EMBL" id="CAJPWZ010002438">
    <property type="protein sequence ID" value="CAG2238453.1"/>
    <property type="molecule type" value="Genomic_DNA"/>
</dbReference>
<dbReference type="SUPFAM" id="SSF54001">
    <property type="entry name" value="Cysteine proteinases"/>
    <property type="match status" value="1"/>
</dbReference>
<gene>
    <name evidence="2" type="ORF">MEDL_50859</name>
</gene>
<sequence>MAAENVQFSQIITSTGRTEYKTQFGRGKVLSFKKSARGLFYLDLATSNGSMKLNLGLDELDDLFTLRGHLESLTAYFPQPLSQPQEQVVPKENVAPVYTPPPPPPSIIDDIVVNGNQVYENLLIENGFPEGHYLAHDELPSILSLPVVGNINSVVYSDMLYGMIGQTTYEQGSGALNFQEAFNTGFQVSDFLLCTFGDLSIAVAHVNTVYYVFDSHRRNTLGQFSESGSSVLLQFNSMSSVVNYLNSMYGGAYFNISPVILQYDGHACINNEISMNTTTTENTACMHVNGSDIVNEYLQKSEDFRMYRNEVDQATLINIEETNTLKQKFDRSDHMKVAESELQELPISSDDDDDADRTDEAAPSHMPVGSVIAVFEVDPYLACPINSCSNKKLVTVLQNQLYVMRCSKCNGTFRASTAKTYLRVVVLLNTENGNKKCAMFLPTIKQVFQSRGIEFQLDFDKTIIMEAIMKIVPFEIRYTLRGTTIVNILMKRK</sequence>
<dbReference type="Proteomes" id="UP000683360">
    <property type="component" value="Unassembled WGS sequence"/>
</dbReference>
<evidence type="ECO:0000313" key="2">
    <source>
        <dbReference type="EMBL" id="CAG2238453.1"/>
    </source>
</evidence>
<evidence type="ECO:0000313" key="3">
    <source>
        <dbReference type="Proteomes" id="UP000683360"/>
    </source>
</evidence>
<organism evidence="2 3">
    <name type="scientific">Mytilus edulis</name>
    <name type="common">Blue mussel</name>
    <dbReference type="NCBI Taxonomy" id="6550"/>
    <lineage>
        <taxon>Eukaryota</taxon>
        <taxon>Metazoa</taxon>
        <taxon>Spiralia</taxon>
        <taxon>Lophotrochozoa</taxon>
        <taxon>Mollusca</taxon>
        <taxon>Bivalvia</taxon>
        <taxon>Autobranchia</taxon>
        <taxon>Pteriomorphia</taxon>
        <taxon>Mytilida</taxon>
        <taxon>Mytiloidea</taxon>
        <taxon>Mytilidae</taxon>
        <taxon>Mytilinae</taxon>
        <taxon>Mytilus</taxon>
    </lineage>
</organism>
<dbReference type="Gene3D" id="3.90.70.120">
    <property type="match status" value="1"/>
</dbReference>
<proteinExistence type="predicted"/>
<dbReference type="OrthoDB" id="6154149at2759"/>
<comment type="caution">
    <text evidence="2">The sequence shown here is derived from an EMBL/GenBank/DDBJ whole genome shotgun (WGS) entry which is preliminary data.</text>
</comment>
<dbReference type="InterPro" id="IPR038765">
    <property type="entry name" value="Papain-like_cys_pep_sf"/>
</dbReference>